<dbReference type="Pfam" id="PF02769">
    <property type="entry name" value="AIRS_C"/>
    <property type="match status" value="1"/>
</dbReference>
<comment type="pathway">
    <text evidence="2">Cofactor biosynthesis; thiamine diphosphate biosynthesis; thiamine diphosphate from thiamine phosphate: step 1/1.</text>
</comment>
<keyword evidence="2 5" id="KW-0418">Kinase</keyword>
<dbReference type="Proteomes" id="UP000694001">
    <property type="component" value="Chromosome"/>
</dbReference>
<dbReference type="Pfam" id="PF00586">
    <property type="entry name" value="AIRS"/>
    <property type="match status" value="1"/>
</dbReference>
<feature type="binding site" evidence="2">
    <location>
        <position position="224"/>
    </location>
    <ligand>
        <name>Mg(2+)</name>
        <dbReference type="ChEBI" id="CHEBI:18420"/>
        <label>5</label>
    </ligand>
</feature>
<keyword evidence="6" id="KW-1185">Reference proteome</keyword>
<feature type="binding site" evidence="2">
    <location>
        <position position="53"/>
    </location>
    <ligand>
        <name>Mg(2+)</name>
        <dbReference type="ChEBI" id="CHEBI:18420"/>
        <label>2</label>
    </ligand>
</feature>
<dbReference type="RefSeq" id="WP_218286135.1">
    <property type="nucleotide sequence ID" value="NZ_CP076448.1"/>
</dbReference>
<sequence>MAEPADDDSLPGEFRLIARHFRPLAAAPSALALADDAALLDPPAGRTLVLAADAMVAGVHFLPDDPPETIGRKLLRVNLSDLAAMGAEPVGYLMTIALSPATDEAWLEAFTRGLAEDQARFGVVLFGGDTVASPGPVTLSLTIIGAVSPGRALRRDGARAGDTLWVSGTIGDGALGLDALTGKLLHLAPPARETLAQRYRLPEPRLGLGAALAGVATACIDVSDGLVQDVGHLARGAGLAAVIEAASVPLSEAAREAVAASPGLLERCLTGGDDYELAFAAPPGAEAAVRAAAAAAGVAVTRIGRFAPGSSVRVIAEDGTPMPITRGGWSHL</sequence>
<organism evidence="5 6">
    <name type="scientific">Elioraea tepida</name>
    <dbReference type="NCBI Taxonomy" id="2843330"/>
    <lineage>
        <taxon>Bacteria</taxon>
        <taxon>Pseudomonadati</taxon>
        <taxon>Pseudomonadota</taxon>
        <taxon>Alphaproteobacteria</taxon>
        <taxon>Acetobacterales</taxon>
        <taxon>Elioraeaceae</taxon>
        <taxon>Elioraea</taxon>
    </lineage>
</organism>
<feature type="binding site" evidence="2">
    <location>
        <position position="155"/>
    </location>
    <ligand>
        <name>ATP</name>
        <dbReference type="ChEBI" id="CHEBI:30616"/>
    </ligand>
</feature>
<protein>
    <recommendedName>
        <fullName evidence="2">Thiamine-monophosphate kinase</fullName>
        <shortName evidence="2">TMP kinase</shortName>
        <shortName evidence="2">Thiamine-phosphate kinase</shortName>
        <ecNumber evidence="2">2.7.4.16</ecNumber>
    </recommendedName>
</protein>
<dbReference type="EMBL" id="CP076448">
    <property type="protein sequence ID" value="QXM25079.1"/>
    <property type="molecule type" value="Genomic_DNA"/>
</dbReference>
<feature type="binding site" evidence="2">
    <location>
        <position position="36"/>
    </location>
    <ligand>
        <name>Mg(2+)</name>
        <dbReference type="ChEBI" id="CHEBI:18420"/>
        <label>4</label>
    </ligand>
</feature>
<dbReference type="InterPro" id="IPR006283">
    <property type="entry name" value="ThiL-like"/>
</dbReference>
<feature type="binding site" evidence="2">
    <location>
        <position position="273"/>
    </location>
    <ligand>
        <name>substrate</name>
    </ligand>
</feature>
<evidence type="ECO:0000259" key="3">
    <source>
        <dbReference type="Pfam" id="PF00586"/>
    </source>
</evidence>
<dbReference type="NCBIfam" id="TIGR01379">
    <property type="entry name" value="thiL"/>
    <property type="match status" value="1"/>
</dbReference>
<evidence type="ECO:0000256" key="2">
    <source>
        <dbReference type="HAMAP-Rule" id="MF_02128"/>
    </source>
</evidence>
<comment type="similarity">
    <text evidence="2">Belongs to the thiamine-monophosphate kinase family.</text>
</comment>
<dbReference type="HAMAP" id="MF_02128">
    <property type="entry name" value="TMP_kinase"/>
    <property type="match status" value="1"/>
</dbReference>
<feature type="binding site" evidence="2">
    <location>
        <position position="81"/>
    </location>
    <ligand>
        <name>Mg(2+)</name>
        <dbReference type="ChEBI" id="CHEBI:18420"/>
        <label>3</label>
    </ligand>
</feature>
<keyword evidence="2 5" id="KW-0808">Transferase</keyword>
<feature type="binding site" evidence="2">
    <location>
        <position position="221"/>
    </location>
    <ligand>
        <name>Mg(2+)</name>
        <dbReference type="ChEBI" id="CHEBI:18420"/>
        <label>3</label>
    </ligand>
</feature>
<dbReference type="AlphaFoldDB" id="A0A975U2F7"/>
<evidence type="ECO:0000259" key="4">
    <source>
        <dbReference type="Pfam" id="PF02769"/>
    </source>
</evidence>
<feature type="binding site" evidence="2">
    <location>
        <position position="129"/>
    </location>
    <ligand>
        <name>Mg(2+)</name>
        <dbReference type="ChEBI" id="CHEBI:18420"/>
        <label>1</label>
    </ligand>
</feature>
<keyword evidence="2" id="KW-0460">Magnesium</keyword>
<dbReference type="PANTHER" id="PTHR30270">
    <property type="entry name" value="THIAMINE-MONOPHOSPHATE KINASE"/>
    <property type="match status" value="1"/>
</dbReference>
<feature type="binding site" evidence="2">
    <location>
        <position position="53"/>
    </location>
    <ligand>
        <name>Mg(2+)</name>
        <dbReference type="ChEBI" id="CHEBI:18420"/>
        <label>1</label>
    </ligand>
</feature>
<evidence type="ECO:0000313" key="5">
    <source>
        <dbReference type="EMBL" id="QXM25079.1"/>
    </source>
</evidence>
<feature type="binding site" evidence="2">
    <location>
        <position position="329"/>
    </location>
    <ligand>
        <name>substrate</name>
    </ligand>
</feature>
<dbReference type="GO" id="GO:0009228">
    <property type="term" value="P:thiamine biosynthetic process"/>
    <property type="evidence" value="ECO:0007669"/>
    <property type="project" value="UniProtKB-KW"/>
</dbReference>
<comment type="miscellaneous">
    <text evidence="2">Reaction mechanism of ThiL seems to utilize a direct, inline transfer of the gamma-phosphate of ATP to TMP rather than a phosphorylated enzyme intermediate.</text>
</comment>
<proteinExistence type="inferred from homology"/>
<feature type="binding site" evidence="2">
    <location>
        <position position="81"/>
    </location>
    <ligand>
        <name>Mg(2+)</name>
        <dbReference type="ChEBI" id="CHEBI:18420"/>
        <label>2</label>
    </ligand>
</feature>
<dbReference type="InterPro" id="IPR016188">
    <property type="entry name" value="PurM-like_N"/>
</dbReference>
<keyword evidence="1 2" id="KW-0784">Thiamine biosynthesis</keyword>
<dbReference type="EC" id="2.7.4.16" evidence="2"/>
<feature type="binding site" evidence="2">
    <location>
        <position position="81"/>
    </location>
    <ligand>
        <name>Mg(2+)</name>
        <dbReference type="ChEBI" id="CHEBI:18420"/>
        <label>4</label>
    </ligand>
</feature>
<comment type="function">
    <text evidence="2">Catalyzes the ATP-dependent phosphorylation of thiamine-monophosphate (TMP) to form thiamine-pyrophosphate (TPP), the active form of vitamin B1.</text>
</comment>
<comment type="caution">
    <text evidence="2">Lacks conserved residue(s) required for the propagation of feature annotation.</text>
</comment>
<name>A0A975U2F7_9PROT</name>
<reference evidence="5" key="1">
    <citation type="submission" date="2021-06" db="EMBL/GenBank/DDBJ databases">
        <title>Elioraea tepida, sp. nov., a moderately thermophilic aerobic anoxygenic phototrophic bacterium isolated from an alkaline siliceous hot spring mat community in Yellowstone National Park, WY, USA.</title>
        <authorList>
            <person name="Saini M.K."/>
            <person name="Yoshida S."/>
            <person name="Sebastian A."/>
            <person name="Hirose S."/>
            <person name="Hara E."/>
            <person name="Tamaki H."/>
            <person name="Soulier N.T."/>
            <person name="Albert I."/>
            <person name="Hanada S."/>
            <person name="Bryant D.A."/>
            <person name="Tank M."/>
        </authorList>
    </citation>
    <scope>NUCLEOTIDE SEQUENCE</scope>
    <source>
        <strain evidence="5">MS-P2</strain>
    </source>
</reference>
<gene>
    <name evidence="2 5" type="primary">thiL</name>
    <name evidence="5" type="ORF">KO353_02165</name>
</gene>
<dbReference type="GO" id="GO:0009030">
    <property type="term" value="F:thiamine-phosphate kinase activity"/>
    <property type="evidence" value="ECO:0007669"/>
    <property type="project" value="UniProtKB-UniRule"/>
</dbReference>
<dbReference type="GO" id="GO:0005524">
    <property type="term" value="F:ATP binding"/>
    <property type="evidence" value="ECO:0007669"/>
    <property type="project" value="UniProtKB-UniRule"/>
</dbReference>
<feature type="binding site" evidence="2">
    <location>
        <position position="60"/>
    </location>
    <ligand>
        <name>substrate</name>
    </ligand>
</feature>
<keyword evidence="2" id="KW-0479">Metal-binding</keyword>
<accession>A0A975U2F7</accession>
<dbReference type="GO" id="GO:0000287">
    <property type="term" value="F:magnesium ion binding"/>
    <property type="evidence" value="ECO:0007669"/>
    <property type="project" value="UniProtKB-UniRule"/>
</dbReference>
<dbReference type="InterPro" id="IPR010918">
    <property type="entry name" value="PurM-like_C_dom"/>
</dbReference>
<feature type="binding site" evidence="2">
    <location>
        <position position="36"/>
    </location>
    <ligand>
        <name>Mg(2+)</name>
        <dbReference type="ChEBI" id="CHEBI:18420"/>
        <label>3</label>
    </ligand>
</feature>
<comment type="catalytic activity">
    <reaction evidence="2">
        <text>thiamine phosphate + ATP = thiamine diphosphate + ADP</text>
        <dbReference type="Rhea" id="RHEA:15913"/>
        <dbReference type="ChEBI" id="CHEBI:30616"/>
        <dbReference type="ChEBI" id="CHEBI:37575"/>
        <dbReference type="ChEBI" id="CHEBI:58937"/>
        <dbReference type="ChEBI" id="CHEBI:456216"/>
        <dbReference type="EC" id="2.7.4.16"/>
    </reaction>
</comment>
<dbReference type="KEGG" id="elio:KO353_02165"/>
<dbReference type="PIRSF" id="PIRSF005303">
    <property type="entry name" value="Thiam_monoph_kin"/>
    <property type="match status" value="1"/>
</dbReference>
<feature type="binding site" evidence="2">
    <location>
        <position position="223"/>
    </location>
    <ligand>
        <name>ATP</name>
        <dbReference type="ChEBI" id="CHEBI:30616"/>
    </ligand>
</feature>
<keyword evidence="2" id="KW-0067">ATP-binding</keyword>
<feature type="binding site" evidence="2">
    <location>
        <begin position="128"/>
        <end position="129"/>
    </location>
    <ligand>
        <name>ATP</name>
        <dbReference type="ChEBI" id="CHEBI:30616"/>
    </ligand>
</feature>
<dbReference type="CDD" id="cd02194">
    <property type="entry name" value="ThiL"/>
    <property type="match status" value="1"/>
</dbReference>
<evidence type="ECO:0000313" key="6">
    <source>
        <dbReference type="Proteomes" id="UP000694001"/>
    </source>
</evidence>
<keyword evidence="2" id="KW-0547">Nucleotide-binding</keyword>
<evidence type="ECO:0000256" key="1">
    <source>
        <dbReference type="ARBA" id="ARBA00022977"/>
    </source>
</evidence>
<feature type="domain" description="PurM-like N-terminal" evidence="3">
    <location>
        <begin position="35"/>
        <end position="147"/>
    </location>
</feature>
<dbReference type="PANTHER" id="PTHR30270:SF0">
    <property type="entry name" value="THIAMINE-MONOPHOSPHATE KINASE"/>
    <property type="match status" value="1"/>
</dbReference>
<feature type="domain" description="PurM-like C-terminal" evidence="4">
    <location>
        <begin position="159"/>
        <end position="315"/>
    </location>
</feature>
<dbReference type="GO" id="GO:0009229">
    <property type="term" value="P:thiamine diphosphate biosynthetic process"/>
    <property type="evidence" value="ECO:0007669"/>
    <property type="project" value="UniProtKB-UniRule"/>
</dbReference>